<evidence type="ECO:0000256" key="10">
    <source>
        <dbReference type="ARBA" id="ARBA00022741"/>
    </source>
</evidence>
<dbReference type="SFLD" id="SFLDG00002">
    <property type="entry name" value="C1.7:_P-type_atpase_like"/>
    <property type="match status" value="1"/>
</dbReference>
<keyword evidence="14 19" id="KW-1133">Transmembrane helix</keyword>
<feature type="transmembrane region" description="Helical" evidence="19">
    <location>
        <begin position="693"/>
        <end position="715"/>
    </location>
</feature>
<comment type="function">
    <text evidence="1">Mediates magnesium influx to the cytosol.</text>
</comment>
<comment type="subcellular location">
    <subcellularLocation>
        <location evidence="2">Cell inner membrane</location>
        <topology evidence="2">Multi-pass membrane protein</topology>
    </subcellularLocation>
</comment>
<evidence type="ECO:0000256" key="11">
    <source>
        <dbReference type="ARBA" id="ARBA00022840"/>
    </source>
</evidence>
<dbReference type="Gene3D" id="1.20.1110.10">
    <property type="entry name" value="Calcium-transporting ATPase, transmembrane domain"/>
    <property type="match status" value="1"/>
</dbReference>
<dbReference type="SUPFAM" id="SSF81653">
    <property type="entry name" value="Calcium ATPase, transduction domain A"/>
    <property type="match status" value="1"/>
</dbReference>
<accession>A0A9W6VW08</accession>
<dbReference type="SMART" id="SM00831">
    <property type="entry name" value="Cation_ATPase_N"/>
    <property type="match status" value="1"/>
</dbReference>
<feature type="transmembrane region" description="Helical" evidence="19">
    <location>
        <begin position="721"/>
        <end position="741"/>
    </location>
</feature>
<evidence type="ECO:0000256" key="15">
    <source>
        <dbReference type="ARBA" id="ARBA00023136"/>
    </source>
</evidence>
<evidence type="ECO:0000256" key="17">
    <source>
        <dbReference type="ARBA" id="ARBA00047295"/>
    </source>
</evidence>
<evidence type="ECO:0000259" key="20">
    <source>
        <dbReference type="SMART" id="SM00831"/>
    </source>
</evidence>
<evidence type="ECO:0000256" key="14">
    <source>
        <dbReference type="ARBA" id="ARBA00022989"/>
    </source>
</evidence>
<dbReference type="InterPro" id="IPR023214">
    <property type="entry name" value="HAD_sf"/>
</dbReference>
<evidence type="ECO:0000256" key="9">
    <source>
        <dbReference type="ARBA" id="ARBA00022692"/>
    </source>
</evidence>
<evidence type="ECO:0000256" key="12">
    <source>
        <dbReference type="ARBA" id="ARBA00022842"/>
    </source>
</evidence>
<sequence length="909" mass="96602">MASAPEPLAALPTPAGAAGASRLPTVRGRLADFASMPVHQVLRRLETGPRGLLEEAAQARLEHYGDNVITGTGRPRRAPQVLRALTNPFVMILYVLGAVSAALGAYGATTVISVMVLISCWLQVRQEHRFDRVAATLRAMVVTTATVVRRASAQAPPVARELPVDQLVPGDVVRLGPGDMVPADVRVLRSTDLRVDQAVLTGESVPVVKQAAYGTGAPYREQDGDLGTFDCPVLGFMGSTVSAGTATAVVMATGGSTYFGAMHAQLAPRRAETAFDRGVKGVSRALIGLMLVCAPLVFAVNAGVHGVRLAALWFAISVAVGLTPEMLPVMVSTALARGAKAGLRHKVVIKRLPALHNLGAVGVLCMDKTGTLTHDQLGIECHVDPYGRPDDDVLRWAAINSVGTTQTEEAWPVNDLDEALLAHAEQAGVPTEGWIATEAVPFDAARRSSSVVVRHGHRPGTETLITKGAVEQVLPQCTRLRVAGDDLPMRAADHRRLRELADRHAADGVRMLAVAIADRRPFRPAPDQDLTLVGFVGFRDQPRDSARAALAALAERGVAVKVLTGDHPLVAARICRDAGIAPGRTVLGEEIAGLDEPVLSELAARTTVFARIDPEQKARIVRALRASGHVVGFLGDGVNDAGALRDADVGITVESAVDIARESADVVLLGDDLHAVAEAVTEGRRTFGNIKKYLEITISSNFGNVLSMLAASILLPFLPMLPMQILVQNLCFDLCLLPLAFDHVDRRALRRPQTFDPRRLTRFVLLLGPANTLADLTAFAILLHVTGGHPGSAAQALFHTGWFFENLLTQAAAVHLLRDRRPPSHRNRAALPVFAGTVAITTVATCLPLSPLAAPLAMRSLPGFCLLSLTLVVALYCVLISAAKALWHKIDARQSGSTPAGSMPDVRRA</sequence>
<evidence type="ECO:0000256" key="13">
    <source>
        <dbReference type="ARBA" id="ARBA00022967"/>
    </source>
</evidence>
<dbReference type="InterPro" id="IPR023299">
    <property type="entry name" value="ATPase_P-typ_cyto_dom_N"/>
</dbReference>
<dbReference type="InterPro" id="IPR059000">
    <property type="entry name" value="ATPase_P-type_domA"/>
</dbReference>
<dbReference type="InterPro" id="IPR008250">
    <property type="entry name" value="ATPase_P-typ_transduc_dom_A_sf"/>
</dbReference>
<evidence type="ECO:0000256" key="7">
    <source>
        <dbReference type="ARBA" id="ARBA00022519"/>
    </source>
</evidence>
<evidence type="ECO:0000313" key="22">
    <source>
        <dbReference type="Proteomes" id="UP001165135"/>
    </source>
</evidence>
<organism evidence="21 22">
    <name type="scientific">Actinoallomurus iriomotensis</name>
    <dbReference type="NCBI Taxonomy" id="478107"/>
    <lineage>
        <taxon>Bacteria</taxon>
        <taxon>Bacillati</taxon>
        <taxon>Actinomycetota</taxon>
        <taxon>Actinomycetes</taxon>
        <taxon>Streptosporangiales</taxon>
        <taxon>Thermomonosporaceae</taxon>
        <taxon>Actinoallomurus</taxon>
    </lineage>
</organism>
<dbReference type="Gene3D" id="3.40.1110.10">
    <property type="entry name" value="Calcium-transporting ATPase, cytoplasmic domain N"/>
    <property type="match status" value="1"/>
</dbReference>
<dbReference type="GO" id="GO:0005524">
    <property type="term" value="F:ATP binding"/>
    <property type="evidence" value="ECO:0007669"/>
    <property type="project" value="UniProtKB-KW"/>
</dbReference>
<evidence type="ECO:0000256" key="5">
    <source>
        <dbReference type="ARBA" id="ARBA00013555"/>
    </source>
</evidence>
<feature type="transmembrane region" description="Helical" evidence="19">
    <location>
        <begin position="89"/>
        <end position="122"/>
    </location>
</feature>
<dbReference type="GO" id="GO:0005886">
    <property type="term" value="C:plasma membrane"/>
    <property type="evidence" value="ECO:0007669"/>
    <property type="project" value="UniProtKB-SubCell"/>
</dbReference>
<feature type="transmembrane region" description="Helical" evidence="19">
    <location>
        <begin position="829"/>
        <end position="854"/>
    </location>
</feature>
<dbReference type="PROSITE" id="PS00154">
    <property type="entry name" value="ATPASE_E1_E2"/>
    <property type="match status" value="1"/>
</dbReference>
<evidence type="ECO:0000256" key="6">
    <source>
        <dbReference type="ARBA" id="ARBA00022475"/>
    </source>
</evidence>
<evidence type="ECO:0000256" key="19">
    <source>
        <dbReference type="SAM" id="Phobius"/>
    </source>
</evidence>
<evidence type="ECO:0000256" key="1">
    <source>
        <dbReference type="ARBA" id="ARBA00003954"/>
    </source>
</evidence>
<feature type="transmembrane region" description="Helical" evidence="19">
    <location>
        <begin position="310"/>
        <end position="336"/>
    </location>
</feature>
<dbReference type="EC" id="7.2.2.14" evidence="4"/>
<feature type="domain" description="Cation-transporting P-type ATPase N-terminal" evidence="20">
    <location>
        <begin position="32"/>
        <end position="105"/>
    </location>
</feature>
<dbReference type="InterPro" id="IPR018303">
    <property type="entry name" value="ATPase_P-typ_P_site"/>
</dbReference>
<comment type="catalytic activity">
    <reaction evidence="18">
        <text>ATP + H2O = ADP + phosphate + H(+)</text>
        <dbReference type="Rhea" id="RHEA:13065"/>
        <dbReference type="ChEBI" id="CHEBI:15377"/>
        <dbReference type="ChEBI" id="CHEBI:15378"/>
        <dbReference type="ChEBI" id="CHEBI:30616"/>
        <dbReference type="ChEBI" id="CHEBI:43474"/>
        <dbReference type="ChEBI" id="CHEBI:456216"/>
    </reaction>
</comment>
<feature type="transmembrane region" description="Helical" evidence="19">
    <location>
        <begin position="797"/>
        <end position="817"/>
    </location>
</feature>
<dbReference type="InterPro" id="IPR006068">
    <property type="entry name" value="ATPase_P-typ_cation-transptr_C"/>
</dbReference>
<evidence type="ECO:0000256" key="4">
    <source>
        <dbReference type="ARBA" id="ARBA00012786"/>
    </source>
</evidence>
<name>A0A9W6VW08_9ACTN</name>
<dbReference type="InterPro" id="IPR044492">
    <property type="entry name" value="P_typ_ATPase_HD_dom"/>
</dbReference>
<dbReference type="InterPro" id="IPR004014">
    <property type="entry name" value="ATPase_P-typ_cation-transptr_N"/>
</dbReference>
<keyword evidence="12" id="KW-0460">Magnesium</keyword>
<dbReference type="Gene3D" id="2.70.150.10">
    <property type="entry name" value="Calcium-transporting ATPase, cytoplasmic transduction domain A"/>
    <property type="match status" value="1"/>
</dbReference>
<dbReference type="PRINTS" id="PR01836">
    <property type="entry name" value="MGATPASE"/>
</dbReference>
<dbReference type="SUPFAM" id="SSF56784">
    <property type="entry name" value="HAD-like"/>
    <property type="match status" value="1"/>
</dbReference>
<dbReference type="NCBIfam" id="TIGR01524">
    <property type="entry name" value="ATPase-IIIB_Mg"/>
    <property type="match status" value="1"/>
</dbReference>
<comment type="similarity">
    <text evidence="3">Belongs to the cation transport ATPase (P-type) (TC 3.A.3) family. Type IIIB subfamily.</text>
</comment>
<keyword evidence="9 19" id="KW-0812">Transmembrane</keyword>
<gene>
    <name evidence="21" type="primary">mgtB</name>
    <name evidence="21" type="ORF">Airi01_085380</name>
</gene>
<proteinExistence type="inferred from homology"/>
<comment type="caution">
    <text evidence="21">The sequence shown here is derived from an EMBL/GenBank/DDBJ whole genome shotgun (WGS) entry which is preliminary data.</text>
</comment>
<dbReference type="NCBIfam" id="TIGR01494">
    <property type="entry name" value="ATPase_P-type"/>
    <property type="match status" value="1"/>
</dbReference>
<dbReference type="Pfam" id="PF00689">
    <property type="entry name" value="Cation_ATPase_C"/>
    <property type="match status" value="1"/>
</dbReference>
<dbReference type="Proteomes" id="UP001165135">
    <property type="component" value="Unassembled WGS sequence"/>
</dbReference>
<keyword evidence="15 19" id="KW-0472">Membrane</keyword>
<dbReference type="EMBL" id="BSTJ01000014">
    <property type="protein sequence ID" value="GLY80271.1"/>
    <property type="molecule type" value="Genomic_DNA"/>
</dbReference>
<keyword evidence="6" id="KW-1003">Cell membrane</keyword>
<feature type="transmembrane region" description="Helical" evidence="19">
    <location>
        <begin position="866"/>
        <end position="887"/>
    </location>
</feature>
<dbReference type="SFLD" id="SFLDF00027">
    <property type="entry name" value="p-type_atpase"/>
    <property type="match status" value="1"/>
</dbReference>
<dbReference type="InterPro" id="IPR036412">
    <property type="entry name" value="HAD-like_sf"/>
</dbReference>
<evidence type="ECO:0000256" key="8">
    <source>
        <dbReference type="ARBA" id="ARBA00022553"/>
    </source>
</evidence>
<dbReference type="Pfam" id="PF13246">
    <property type="entry name" value="Cation_ATPase"/>
    <property type="match status" value="1"/>
</dbReference>
<feature type="transmembrane region" description="Helical" evidence="19">
    <location>
        <begin position="285"/>
        <end position="304"/>
    </location>
</feature>
<dbReference type="RefSeq" id="WP_285632988.1">
    <property type="nucleotide sequence ID" value="NZ_BSTJ01000014.1"/>
</dbReference>
<dbReference type="InterPro" id="IPR023298">
    <property type="entry name" value="ATPase_P-typ_TM_dom_sf"/>
</dbReference>
<dbReference type="SFLD" id="SFLDS00003">
    <property type="entry name" value="Haloacid_Dehalogenase"/>
    <property type="match status" value="1"/>
</dbReference>
<evidence type="ECO:0000256" key="3">
    <source>
        <dbReference type="ARBA" id="ARBA00008746"/>
    </source>
</evidence>
<dbReference type="Pfam" id="PF00122">
    <property type="entry name" value="E1-E2_ATPase"/>
    <property type="match status" value="1"/>
</dbReference>
<dbReference type="GO" id="GO:0015444">
    <property type="term" value="F:P-type magnesium transporter activity"/>
    <property type="evidence" value="ECO:0007669"/>
    <property type="project" value="UniProtKB-EC"/>
</dbReference>
<dbReference type="InterPro" id="IPR006415">
    <property type="entry name" value="P-type_ATPase_IIIB"/>
</dbReference>
<evidence type="ECO:0000256" key="2">
    <source>
        <dbReference type="ARBA" id="ARBA00004429"/>
    </source>
</evidence>
<dbReference type="Pfam" id="PF00690">
    <property type="entry name" value="Cation_ATPase_N"/>
    <property type="match status" value="1"/>
</dbReference>
<dbReference type="PANTHER" id="PTHR42861">
    <property type="entry name" value="CALCIUM-TRANSPORTING ATPASE"/>
    <property type="match status" value="1"/>
</dbReference>
<dbReference type="AlphaFoldDB" id="A0A9W6VW08"/>
<dbReference type="SUPFAM" id="SSF81665">
    <property type="entry name" value="Calcium ATPase, transmembrane domain M"/>
    <property type="match status" value="1"/>
</dbReference>
<dbReference type="InterPro" id="IPR001757">
    <property type="entry name" value="P_typ_ATPase"/>
</dbReference>
<keyword evidence="11" id="KW-0067">ATP-binding</keyword>
<evidence type="ECO:0000256" key="16">
    <source>
        <dbReference type="ARBA" id="ARBA00029806"/>
    </source>
</evidence>
<evidence type="ECO:0000256" key="18">
    <source>
        <dbReference type="ARBA" id="ARBA00049360"/>
    </source>
</evidence>
<evidence type="ECO:0000313" key="21">
    <source>
        <dbReference type="EMBL" id="GLY80271.1"/>
    </source>
</evidence>
<keyword evidence="8" id="KW-0597">Phosphoprotein</keyword>
<keyword evidence="13" id="KW-1278">Translocase</keyword>
<dbReference type="Gene3D" id="3.40.50.1000">
    <property type="entry name" value="HAD superfamily/HAD-like"/>
    <property type="match status" value="1"/>
</dbReference>
<keyword evidence="7" id="KW-0997">Cell inner membrane</keyword>
<protein>
    <recommendedName>
        <fullName evidence="5">Magnesium-transporting ATPase, P-type 1</fullName>
        <ecNumber evidence="4">7.2.2.14</ecNumber>
    </recommendedName>
    <alternativeName>
        <fullName evidence="16">Mg(2+) transport ATPase, P-type 1</fullName>
    </alternativeName>
</protein>
<keyword evidence="10" id="KW-0547">Nucleotide-binding</keyword>
<reference evidence="21" key="1">
    <citation type="submission" date="2023-03" db="EMBL/GenBank/DDBJ databases">
        <title>Actinoallomurus iriomotensis NBRC 103681.</title>
        <authorList>
            <person name="Ichikawa N."/>
            <person name="Sato H."/>
            <person name="Tonouchi N."/>
        </authorList>
    </citation>
    <scope>NUCLEOTIDE SEQUENCE</scope>
    <source>
        <strain evidence="21">NBRC 103681</strain>
    </source>
</reference>
<dbReference type="GO" id="GO:0016887">
    <property type="term" value="F:ATP hydrolysis activity"/>
    <property type="evidence" value="ECO:0007669"/>
    <property type="project" value="InterPro"/>
</dbReference>
<comment type="catalytic activity">
    <reaction evidence="17">
        <text>Mg(2+)(out) + ATP + H2O = Mg(2+)(in) + ADP + phosphate + H(+)</text>
        <dbReference type="Rhea" id="RHEA:10260"/>
        <dbReference type="ChEBI" id="CHEBI:15377"/>
        <dbReference type="ChEBI" id="CHEBI:15378"/>
        <dbReference type="ChEBI" id="CHEBI:18420"/>
        <dbReference type="ChEBI" id="CHEBI:30616"/>
        <dbReference type="ChEBI" id="CHEBI:43474"/>
        <dbReference type="ChEBI" id="CHEBI:456216"/>
        <dbReference type="EC" id="7.2.2.14"/>
    </reaction>
</comment>
<feature type="transmembrane region" description="Helical" evidence="19">
    <location>
        <begin position="762"/>
        <end position="785"/>
    </location>
</feature>